<dbReference type="GO" id="GO:0008766">
    <property type="term" value="F:UDP-N-acetylmuramoylalanyl-D-glutamyl-2,6-diaminopimelate-D-alanyl-D-alanine ligase activity"/>
    <property type="evidence" value="ECO:0007669"/>
    <property type="project" value="RHEA"/>
</dbReference>
<dbReference type="Gene3D" id="3.40.1390.10">
    <property type="entry name" value="MurE/MurF, N-terminal domain"/>
    <property type="match status" value="1"/>
</dbReference>
<keyword evidence="6 10" id="KW-0133">Cell shape</keyword>
<dbReference type="EC" id="6.3.2.10" evidence="10 11"/>
<keyword evidence="9 10" id="KW-0961">Cell wall biogenesis/degradation</keyword>
<reference evidence="15 16" key="1">
    <citation type="submission" date="2018-04" db="EMBL/GenBank/DDBJ databases">
        <title>Genomic Encyclopedia of Archaeal and Bacterial Type Strains, Phase II (KMG-II): from individual species to whole genera.</title>
        <authorList>
            <person name="Goeker M."/>
        </authorList>
    </citation>
    <scope>NUCLEOTIDE SEQUENCE [LARGE SCALE GENOMIC DNA]</scope>
    <source>
        <strain evidence="15 16">DSM 29329</strain>
    </source>
</reference>
<evidence type="ECO:0000256" key="10">
    <source>
        <dbReference type="HAMAP-Rule" id="MF_02019"/>
    </source>
</evidence>
<dbReference type="Pfam" id="PF02875">
    <property type="entry name" value="Mur_ligase_C"/>
    <property type="match status" value="1"/>
</dbReference>
<feature type="domain" description="Mur ligase N-terminal catalytic" evidence="12">
    <location>
        <begin position="24"/>
        <end position="69"/>
    </location>
</feature>
<evidence type="ECO:0000256" key="2">
    <source>
        <dbReference type="ARBA" id="ARBA00022598"/>
    </source>
</evidence>
<comment type="caution">
    <text evidence="15">The sequence shown here is derived from an EMBL/GenBank/DDBJ whole genome shotgun (WGS) entry which is preliminary data.</text>
</comment>
<dbReference type="InterPro" id="IPR013221">
    <property type="entry name" value="Mur_ligase_cen"/>
</dbReference>
<dbReference type="GO" id="GO:0047480">
    <property type="term" value="F:UDP-N-acetylmuramoyl-tripeptide-D-alanyl-D-alanine ligase activity"/>
    <property type="evidence" value="ECO:0007669"/>
    <property type="project" value="UniProtKB-UniRule"/>
</dbReference>
<dbReference type="InterPro" id="IPR004101">
    <property type="entry name" value="Mur_ligase_C"/>
</dbReference>
<comment type="similarity">
    <text evidence="10">Belongs to the MurCDEF family. MurF subfamily.</text>
</comment>
<feature type="binding site" evidence="10">
    <location>
        <begin position="108"/>
        <end position="114"/>
    </location>
    <ligand>
        <name>ATP</name>
        <dbReference type="ChEBI" id="CHEBI:30616"/>
    </ligand>
</feature>
<dbReference type="GO" id="GO:0005524">
    <property type="term" value="F:ATP binding"/>
    <property type="evidence" value="ECO:0007669"/>
    <property type="project" value="UniProtKB-UniRule"/>
</dbReference>
<comment type="function">
    <text evidence="10 11">Involved in cell wall formation. Catalyzes the final step in the synthesis of UDP-N-acetylmuramoyl-pentapeptide, the precursor of murein.</text>
</comment>
<gene>
    <name evidence="10" type="primary">murF</name>
    <name evidence="15" type="ORF">C8N44_106137</name>
</gene>
<dbReference type="AlphaFoldDB" id="A0A2T6B104"/>
<name>A0A2T6B104_9RHOB</name>
<keyword evidence="5 10" id="KW-0067">ATP-binding</keyword>
<keyword evidence="2 10" id="KW-0436">Ligase</keyword>
<comment type="pathway">
    <text evidence="10 11">Cell wall biogenesis; peptidoglycan biosynthesis.</text>
</comment>
<accession>A0A2T6B104</accession>
<evidence type="ECO:0000256" key="9">
    <source>
        <dbReference type="ARBA" id="ARBA00023316"/>
    </source>
</evidence>
<evidence type="ECO:0000256" key="5">
    <source>
        <dbReference type="ARBA" id="ARBA00022840"/>
    </source>
</evidence>
<evidence type="ECO:0000256" key="1">
    <source>
        <dbReference type="ARBA" id="ARBA00022490"/>
    </source>
</evidence>
<comment type="catalytic activity">
    <reaction evidence="10 11">
        <text>D-alanyl-D-alanine + UDP-N-acetyl-alpha-D-muramoyl-L-alanyl-gamma-D-glutamyl-meso-2,6-diaminopimelate + ATP = UDP-N-acetyl-alpha-D-muramoyl-L-alanyl-gamma-D-glutamyl-meso-2,6-diaminopimeloyl-D-alanyl-D-alanine + ADP + phosphate + H(+)</text>
        <dbReference type="Rhea" id="RHEA:28374"/>
        <dbReference type="ChEBI" id="CHEBI:15378"/>
        <dbReference type="ChEBI" id="CHEBI:30616"/>
        <dbReference type="ChEBI" id="CHEBI:43474"/>
        <dbReference type="ChEBI" id="CHEBI:57822"/>
        <dbReference type="ChEBI" id="CHEBI:61386"/>
        <dbReference type="ChEBI" id="CHEBI:83905"/>
        <dbReference type="ChEBI" id="CHEBI:456216"/>
        <dbReference type="EC" id="6.3.2.10"/>
    </reaction>
</comment>
<dbReference type="Pfam" id="PF08245">
    <property type="entry name" value="Mur_ligase_M"/>
    <property type="match status" value="1"/>
</dbReference>
<evidence type="ECO:0000259" key="12">
    <source>
        <dbReference type="Pfam" id="PF01225"/>
    </source>
</evidence>
<comment type="subcellular location">
    <subcellularLocation>
        <location evidence="10 11">Cytoplasm</location>
    </subcellularLocation>
</comment>
<dbReference type="SUPFAM" id="SSF53244">
    <property type="entry name" value="MurD-like peptide ligases, peptide-binding domain"/>
    <property type="match status" value="1"/>
</dbReference>
<keyword evidence="7 10" id="KW-0573">Peptidoglycan synthesis</keyword>
<dbReference type="SUPFAM" id="SSF63418">
    <property type="entry name" value="MurE/MurF N-terminal domain"/>
    <property type="match status" value="1"/>
</dbReference>
<dbReference type="GO" id="GO:0051301">
    <property type="term" value="P:cell division"/>
    <property type="evidence" value="ECO:0007669"/>
    <property type="project" value="UniProtKB-KW"/>
</dbReference>
<dbReference type="GO" id="GO:0009252">
    <property type="term" value="P:peptidoglycan biosynthetic process"/>
    <property type="evidence" value="ECO:0007669"/>
    <property type="project" value="UniProtKB-UniRule"/>
</dbReference>
<dbReference type="OrthoDB" id="9800958at2"/>
<dbReference type="GO" id="GO:0005737">
    <property type="term" value="C:cytoplasm"/>
    <property type="evidence" value="ECO:0007669"/>
    <property type="project" value="UniProtKB-SubCell"/>
</dbReference>
<evidence type="ECO:0000313" key="16">
    <source>
        <dbReference type="Proteomes" id="UP000244069"/>
    </source>
</evidence>
<keyword evidence="4 10" id="KW-0547">Nucleotide-binding</keyword>
<dbReference type="UniPathway" id="UPA00219"/>
<dbReference type="SUPFAM" id="SSF53623">
    <property type="entry name" value="MurD-like peptide ligases, catalytic domain"/>
    <property type="match status" value="1"/>
</dbReference>
<dbReference type="InterPro" id="IPR005863">
    <property type="entry name" value="UDP-N-AcMur_synth"/>
</dbReference>
<feature type="domain" description="Mur ligase central" evidence="14">
    <location>
        <begin position="106"/>
        <end position="295"/>
    </location>
</feature>
<dbReference type="GO" id="GO:0071555">
    <property type="term" value="P:cell wall organization"/>
    <property type="evidence" value="ECO:0007669"/>
    <property type="project" value="UniProtKB-KW"/>
</dbReference>
<keyword evidence="3 10" id="KW-0132">Cell division</keyword>
<dbReference type="InterPro" id="IPR036615">
    <property type="entry name" value="Mur_ligase_C_dom_sf"/>
</dbReference>
<dbReference type="InterPro" id="IPR000713">
    <property type="entry name" value="Mur_ligase_N"/>
</dbReference>
<evidence type="ECO:0000256" key="3">
    <source>
        <dbReference type="ARBA" id="ARBA00022618"/>
    </source>
</evidence>
<evidence type="ECO:0000256" key="7">
    <source>
        <dbReference type="ARBA" id="ARBA00022984"/>
    </source>
</evidence>
<dbReference type="PANTHER" id="PTHR43024:SF1">
    <property type="entry name" value="UDP-N-ACETYLMURAMOYL-TRIPEPTIDE--D-ALANYL-D-ALANINE LIGASE"/>
    <property type="match status" value="1"/>
</dbReference>
<dbReference type="PANTHER" id="PTHR43024">
    <property type="entry name" value="UDP-N-ACETYLMURAMOYL-TRIPEPTIDE--D-ALANYL-D-ALANINE LIGASE"/>
    <property type="match status" value="1"/>
</dbReference>
<dbReference type="HAMAP" id="MF_02019">
    <property type="entry name" value="MurF"/>
    <property type="match status" value="1"/>
</dbReference>
<dbReference type="Pfam" id="PF01225">
    <property type="entry name" value="Mur_ligase"/>
    <property type="match status" value="1"/>
</dbReference>
<dbReference type="Gene3D" id="3.90.190.20">
    <property type="entry name" value="Mur ligase, C-terminal domain"/>
    <property type="match status" value="1"/>
</dbReference>
<dbReference type="Proteomes" id="UP000244069">
    <property type="component" value="Unassembled WGS sequence"/>
</dbReference>
<dbReference type="InterPro" id="IPR051046">
    <property type="entry name" value="MurCDEF_CellWall_CoF430Synth"/>
</dbReference>
<dbReference type="GO" id="GO:0008360">
    <property type="term" value="P:regulation of cell shape"/>
    <property type="evidence" value="ECO:0007669"/>
    <property type="project" value="UniProtKB-KW"/>
</dbReference>
<evidence type="ECO:0000256" key="4">
    <source>
        <dbReference type="ARBA" id="ARBA00022741"/>
    </source>
</evidence>
<evidence type="ECO:0000256" key="11">
    <source>
        <dbReference type="RuleBase" id="RU004136"/>
    </source>
</evidence>
<keyword evidence="1 10" id="KW-0963">Cytoplasm</keyword>
<evidence type="ECO:0000259" key="14">
    <source>
        <dbReference type="Pfam" id="PF08245"/>
    </source>
</evidence>
<proteinExistence type="inferred from homology"/>
<dbReference type="NCBIfam" id="TIGR01143">
    <property type="entry name" value="murF"/>
    <property type="match status" value="1"/>
</dbReference>
<evidence type="ECO:0000256" key="8">
    <source>
        <dbReference type="ARBA" id="ARBA00023306"/>
    </source>
</evidence>
<evidence type="ECO:0000256" key="6">
    <source>
        <dbReference type="ARBA" id="ARBA00022960"/>
    </source>
</evidence>
<dbReference type="InterPro" id="IPR036565">
    <property type="entry name" value="Mur-like_cat_sf"/>
</dbReference>
<dbReference type="EMBL" id="QBKN01000006">
    <property type="protein sequence ID" value="PTX49759.1"/>
    <property type="molecule type" value="Genomic_DNA"/>
</dbReference>
<keyword evidence="8 10" id="KW-0131">Cell cycle</keyword>
<feature type="domain" description="Mur ligase C-terminal" evidence="13">
    <location>
        <begin position="335"/>
        <end position="454"/>
    </location>
</feature>
<sequence length="477" mass="51025">MTLWSSDDAARATGGRVTAPWNATGVSIDTRTLAPGDLFVALKAARDGHDFVAQALQAGAAAALVSHIPEGLPEDAPLLVVDDVQTGLEALGRAARARFRGKVVAVTGSVGKTSTKEMLRAVLCAQGRTHAAEKSYNNHWGVPLTLARMPQDFDFAVIEIGMNHPGEIAPLTRMAAPDVAMVTIVAPAHLAAFENIEAIAREKAAIFEGLGPRGVAVYNGDLEVSPILREQARAHAARVISFGEKPGNHHRVSDIRVQDNCTVARGRAWRFPLLYKVMVPGRHFAVNAIGVLAVVHALRRDRALAITSLGQWQAGAGRGAREVIQLDPVDPRLTVELIDDAYNSNPASLGASLEVLAAARPRDGLGRVNRGRRIAYLGDMKELGETEAERHAAVARLSSTKKIDVVHCVGPLMRNLWLALPETRRGRWTEDARELAAGTGRDLDAGDVVLVKGSQSMGLARVVDAIRNMGQAPAEEE</sequence>
<keyword evidence="16" id="KW-1185">Reference proteome</keyword>
<evidence type="ECO:0000313" key="15">
    <source>
        <dbReference type="EMBL" id="PTX49759.1"/>
    </source>
</evidence>
<evidence type="ECO:0000259" key="13">
    <source>
        <dbReference type="Pfam" id="PF02875"/>
    </source>
</evidence>
<protein>
    <recommendedName>
        <fullName evidence="10 11">UDP-N-acetylmuramoyl-tripeptide--D-alanyl-D-alanine ligase</fullName>
        <ecNumber evidence="10 11">6.3.2.10</ecNumber>
    </recommendedName>
    <alternativeName>
        <fullName evidence="10">D-alanyl-D-alanine-adding enzyme</fullName>
    </alternativeName>
</protein>
<dbReference type="Gene3D" id="3.40.1190.10">
    <property type="entry name" value="Mur-like, catalytic domain"/>
    <property type="match status" value="1"/>
</dbReference>
<organism evidence="15 16">
    <name type="scientific">Allosediminivita pacifica</name>
    <dbReference type="NCBI Taxonomy" id="1267769"/>
    <lineage>
        <taxon>Bacteria</taxon>
        <taxon>Pseudomonadati</taxon>
        <taxon>Pseudomonadota</taxon>
        <taxon>Alphaproteobacteria</taxon>
        <taxon>Rhodobacterales</taxon>
        <taxon>Paracoccaceae</taxon>
        <taxon>Allosediminivita</taxon>
    </lineage>
</organism>
<dbReference type="InterPro" id="IPR035911">
    <property type="entry name" value="MurE/MurF_N"/>
</dbReference>
<dbReference type="RefSeq" id="WP_107975374.1">
    <property type="nucleotide sequence ID" value="NZ_BMEZ01000006.1"/>
</dbReference>